<dbReference type="Pfam" id="PF12802">
    <property type="entry name" value="MarR_2"/>
    <property type="match status" value="1"/>
</dbReference>
<dbReference type="RefSeq" id="WP_338530878.1">
    <property type="nucleotide sequence ID" value="NZ_CP030941.1"/>
</dbReference>
<feature type="domain" description="HTH marR-type" evidence="2">
    <location>
        <begin position="20"/>
        <end position="65"/>
    </location>
</feature>
<accession>A0ABY5MMK0</accession>
<dbReference type="SUPFAM" id="SSF46785">
    <property type="entry name" value="Winged helix' DNA-binding domain"/>
    <property type="match status" value="1"/>
</dbReference>
<name>A0ABY5MMK0_9HYPH</name>
<gene>
    <name evidence="3" type="primary">nagK_3</name>
    <name evidence="3" type="ORF">NTH_03146</name>
</gene>
<dbReference type="Gene3D" id="3.30.420.40">
    <property type="match status" value="2"/>
</dbReference>
<dbReference type="PANTHER" id="PTHR18964">
    <property type="entry name" value="ROK (REPRESSOR, ORF, KINASE) FAMILY"/>
    <property type="match status" value="1"/>
</dbReference>
<keyword evidence="3" id="KW-0808">Transferase</keyword>
<dbReference type="Pfam" id="PF00480">
    <property type="entry name" value="ROK"/>
    <property type="match status" value="1"/>
</dbReference>
<dbReference type="EC" id="2.7.1.59" evidence="3"/>
<evidence type="ECO:0000256" key="1">
    <source>
        <dbReference type="ARBA" id="ARBA00006479"/>
    </source>
</evidence>
<evidence type="ECO:0000259" key="2">
    <source>
        <dbReference type="Pfam" id="PF12802"/>
    </source>
</evidence>
<comment type="similarity">
    <text evidence="1">Belongs to the ROK (NagC/XylR) family.</text>
</comment>
<reference evidence="3 4" key="1">
    <citation type="submission" date="2018-07" db="EMBL/GenBank/DDBJ databases">
        <title>Genome sequence of Nitratireductor thuwali#1536.</title>
        <authorList>
            <person name="Michoud G."/>
            <person name="Merlino G."/>
            <person name="Sefrji F.O."/>
            <person name="Daffonchio D."/>
        </authorList>
    </citation>
    <scope>NUCLEOTIDE SEQUENCE [LARGE SCALE GENOMIC DNA]</scope>
    <source>
        <strain evidence="4">Nit1536</strain>
    </source>
</reference>
<dbReference type="InterPro" id="IPR000835">
    <property type="entry name" value="HTH_MarR-typ"/>
</dbReference>
<dbReference type="InterPro" id="IPR036390">
    <property type="entry name" value="WH_DNA-bd_sf"/>
</dbReference>
<dbReference type="Gene3D" id="1.10.10.10">
    <property type="entry name" value="Winged helix-like DNA-binding domain superfamily/Winged helix DNA-binding domain"/>
    <property type="match status" value="1"/>
</dbReference>
<keyword evidence="4" id="KW-1185">Reference proteome</keyword>
<keyword evidence="3" id="KW-0418">Kinase</keyword>
<dbReference type="SUPFAM" id="SSF53067">
    <property type="entry name" value="Actin-like ATPase domain"/>
    <property type="match status" value="1"/>
</dbReference>
<dbReference type="PANTHER" id="PTHR18964:SF149">
    <property type="entry name" value="BIFUNCTIONAL UDP-N-ACETYLGLUCOSAMINE 2-EPIMERASE_N-ACETYLMANNOSAMINE KINASE"/>
    <property type="match status" value="1"/>
</dbReference>
<dbReference type="GO" id="GO:0045127">
    <property type="term" value="F:N-acetylglucosamine kinase activity"/>
    <property type="evidence" value="ECO:0007669"/>
    <property type="project" value="UniProtKB-EC"/>
</dbReference>
<evidence type="ECO:0000313" key="3">
    <source>
        <dbReference type="EMBL" id="UUP18662.1"/>
    </source>
</evidence>
<dbReference type="InterPro" id="IPR043129">
    <property type="entry name" value="ATPase_NBD"/>
</dbReference>
<protein>
    <submittedName>
        <fullName evidence="3">N-acetyl-D-glucosamine kinase</fullName>
        <ecNumber evidence="3">2.7.1.59</ecNumber>
    </submittedName>
</protein>
<evidence type="ECO:0000313" key="4">
    <source>
        <dbReference type="Proteomes" id="UP001342418"/>
    </source>
</evidence>
<dbReference type="InterPro" id="IPR036388">
    <property type="entry name" value="WH-like_DNA-bd_sf"/>
</dbReference>
<sequence length="388" mass="40952">MQTLRLPDLSQSLTASARSVFRKLAHEGPATRPQLGVALGLSRPTMSAAMAELEQLGYVEVVGSAQGALGRKAAVYRAGRGAGHVIAVDAGSTHVRLRVSSVDRRLLHSSVHHLPVSQFVLNEQISQAVANEVRKAIAMSKPEWGNLRALGIALPSRVVNANGDTPATGQDEVFSRFVPPNDVQLVLENNVNCAAVAEHLYGAAKQQPTFAYIQIGLKIGMGLMLDGKLVRGRNGAAGEIGHMAFPFAPGRMPVSGEIERYMGAEALMGRTLADWPPSSGRPPADTSELLQRAESGEEAALRHVMQHADDIGALVASCVSIVDPGLVVLGGGLGSAEMLLPQVREVANRLSYPVEVKTSILGPDATVLGIEKLAVDKVMEVLLAEEAG</sequence>
<dbReference type="EMBL" id="CP030941">
    <property type="protein sequence ID" value="UUP18662.1"/>
    <property type="molecule type" value="Genomic_DNA"/>
</dbReference>
<organism evidence="3 4">
    <name type="scientific">Nitratireductor thuwali</name>
    <dbReference type="NCBI Taxonomy" id="2267699"/>
    <lineage>
        <taxon>Bacteria</taxon>
        <taxon>Pseudomonadati</taxon>
        <taxon>Pseudomonadota</taxon>
        <taxon>Alphaproteobacteria</taxon>
        <taxon>Hyphomicrobiales</taxon>
        <taxon>Phyllobacteriaceae</taxon>
        <taxon>Nitratireductor</taxon>
    </lineage>
</organism>
<dbReference type="InterPro" id="IPR000600">
    <property type="entry name" value="ROK"/>
</dbReference>
<proteinExistence type="inferred from homology"/>
<dbReference type="Proteomes" id="UP001342418">
    <property type="component" value="Chromosome"/>
</dbReference>